<dbReference type="InterPro" id="IPR036291">
    <property type="entry name" value="NAD(P)-bd_dom_sf"/>
</dbReference>
<comment type="similarity">
    <text evidence="3">Belongs to the NAD(P)-dependent epimerase/dehydratase family.</text>
</comment>
<feature type="region of interest" description="Disordered" evidence="9">
    <location>
        <begin position="245"/>
        <end position="269"/>
    </location>
</feature>
<comment type="catalytic activity">
    <reaction evidence="1">
        <text>UDP-alpha-D-glucose = UDP-alpha-D-galactose</text>
        <dbReference type="Rhea" id="RHEA:22168"/>
        <dbReference type="ChEBI" id="CHEBI:58885"/>
        <dbReference type="ChEBI" id="CHEBI:66914"/>
        <dbReference type="EC" id="5.1.3.2"/>
    </reaction>
</comment>
<keyword evidence="7 11" id="KW-0413">Isomerase</keyword>
<dbReference type="InterPro" id="IPR016040">
    <property type="entry name" value="NAD(P)-bd_dom"/>
</dbReference>
<dbReference type="NCBIfam" id="TIGR01179">
    <property type="entry name" value="galE"/>
    <property type="match status" value="1"/>
</dbReference>
<keyword evidence="6" id="KW-0520">NAD</keyword>
<dbReference type="InterPro" id="IPR005886">
    <property type="entry name" value="UDP_G4E"/>
</dbReference>
<gene>
    <name evidence="11" type="primary">galE</name>
    <name evidence="11" type="ORF">HKN21_14100</name>
</gene>
<proteinExistence type="inferred from homology"/>
<reference evidence="11 12" key="1">
    <citation type="submission" date="2020-03" db="EMBL/GenBank/DDBJ databases">
        <title>Metabolic flexibility allows generalist bacteria to become dominant in a frequently disturbed ecosystem.</title>
        <authorList>
            <person name="Chen Y.-J."/>
            <person name="Leung P.M."/>
            <person name="Bay S.K."/>
            <person name="Hugenholtz P."/>
            <person name="Kessler A.J."/>
            <person name="Shelley G."/>
            <person name="Waite D.W."/>
            <person name="Cook P.L."/>
            <person name="Greening C."/>
        </authorList>
    </citation>
    <scope>NUCLEOTIDE SEQUENCE [LARGE SCALE GENOMIC DNA]</scope>
    <source>
        <strain evidence="11">SS_bin_28</strain>
    </source>
</reference>
<organism evidence="11 12">
    <name type="scientific">Eiseniibacteriota bacterium</name>
    <dbReference type="NCBI Taxonomy" id="2212470"/>
    <lineage>
        <taxon>Bacteria</taxon>
        <taxon>Candidatus Eiseniibacteriota</taxon>
    </lineage>
</organism>
<dbReference type="SUPFAM" id="SSF51735">
    <property type="entry name" value="NAD(P)-binding Rossmann-fold domains"/>
    <property type="match status" value="1"/>
</dbReference>
<dbReference type="GO" id="GO:0033499">
    <property type="term" value="P:galactose catabolic process via UDP-galactose, Leloir pathway"/>
    <property type="evidence" value="ECO:0007669"/>
    <property type="project" value="TreeGrafter"/>
</dbReference>
<dbReference type="UniPathway" id="UPA00214"/>
<dbReference type="Proteomes" id="UP000547674">
    <property type="component" value="Unassembled WGS sequence"/>
</dbReference>
<dbReference type="GO" id="GO:0003978">
    <property type="term" value="F:UDP-glucose 4-epimerase activity"/>
    <property type="evidence" value="ECO:0007669"/>
    <property type="project" value="UniProtKB-EC"/>
</dbReference>
<comment type="caution">
    <text evidence="11">The sequence shown here is derived from an EMBL/GenBank/DDBJ whole genome shotgun (WGS) entry which is preliminary data.</text>
</comment>
<evidence type="ECO:0000256" key="4">
    <source>
        <dbReference type="ARBA" id="ARBA00013189"/>
    </source>
</evidence>
<keyword evidence="8" id="KW-0119">Carbohydrate metabolism</keyword>
<evidence type="ECO:0000256" key="2">
    <source>
        <dbReference type="ARBA" id="ARBA00001911"/>
    </source>
</evidence>
<dbReference type="Gene3D" id="3.90.25.10">
    <property type="entry name" value="UDP-galactose 4-epimerase, domain 1"/>
    <property type="match status" value="1"/>
</dbReference>
<dbReference type="Gene3D" id="3.40.50.720">
    <property type="entry name" value="NAD(P)-binding Rossmann-like Domain"/>
    <property type="match status" value="1"/>
</dbReference>
<protein>
    <recommendedName>
        <fullName evidence="5">UDP-glucose 4-epimerase</fullName>
        <ecNumber evidence="4">5.1.3.2</ecNumber>
    </recommendedName>
</protein>
<evidence type="ECO:0000256" key="8">
    <source>
        <dbReference type="ARBA" id="ARBA00023277"/>
    </source>
</evidence>
<dbReference type="AlphaFoldDB" id="A0A7Y2EBJ1"/>
<accession>A0A7Y2EBJ1</accession>
<comment type="cofactor">
    <cofactor evidence="2">
        <name>NAD(+)</name>
        <dbReference type="ChEBI" id="CHEBI:57540"/>
    </cofactor>
</comment>
<evidence type="ECO:0000256" key="7">
    <source>
        <dbReference type="ARBA" id="ARBA00023235"/>
    </source>
</evidence>
<evidence type="ECO:0000313" key="11">
    <source>
        <dbReference type="EMBL" id="NNF07892.1"/>
    </source>
</evidence>
<feature type="non-terminal residue" evidence="11">
    <location>
        <position position="1"/>
    </location>
</feature>
<evidence type="ECO:0000259" key="10">
    <source>
        <dbReference type="Pfam" id="PF16363"/>
    </source>
</evidence>
<evidence type="ECO:0000256" key="9">
    <source>
        <dbReference type="SAM" id="MobiDB-lite"/>
    </source>
</evidence>
<evidence type="ECO:0000256" key="3">
    <source>
        <dbReference type="ARBA" id="ARBA00007637"/>
    </source>
</evidence>
<name>A0A7Y2EBJ1_UNCEI</name>
<dbReference type="EMBL" id="JABDJR010000566">
    <property type="protein sequence ID" value="NNF07892.1"/>
    <property type="molecule type" value="Genomic_DNA"/>
</dbReference>
<dbReference type="Pfam" id="PF16363">
    <property type="entry name" value="GDP_Man_Dehyd"/>
    <property type="match status" value="1"/>
</dbReference>
<sequence>AESVAHPIKYYRNNVGATMNLLEACLEVGVGRFIFSSTAALYGEPLETPITEEHRLLPINPYGWSKLMGEQVLRDASTAFGIRFVAFRYFNAAGADSAAGLGEDHRPETHLIPLAIKAAMGLRDELKVYGTDYDTRDGSCIRDYVHVSDLADAHLRGLEYLEGGGESISINLGTETGTSVLEIIEAVERVTGLKVPHQLDERRPGDPAVLVASNGLAKKVLGWTPKRDLDQMIEAAYSFFKSNPDGYPEVEGNPEGWPRLAPAEPTGNV</sequence>
<dbReference type="PANTHER" id="PTHR43725:SF53">
    <property type="entry name" value="UDP-ARABINOSE 4-EPIMERASE 1"/>
    <property type="match status" value="1"/>
</dbReference>
<evidence type="ECO:0000256" key="5">
    <source>
        <dbReference type="ARBA" id="ARBA00018569"/>
    </source>
</evidence>
<evidence type="ECO:0000256" key="6">
    <source>
        <dbReference type="ARBA" id="ARBA00023027"/>
    </source>
</evidence>
<dbReference type="PANTHER" id="PTHR43725">
    <property type="entry name" value="UDP-GLUCOSE 4-EPIMERASE"/>
    <property type="match status" value="1"/>
</dbReference>
<evidence type="ECO:0000256" key="1">
    <source>
        <dbReference type="ARBA" id="ARBA00000083"/>
    </source>
</evidence>
<feature type="domain" description="NAD(P)-binding" evidence="10">
    <location>
        <begin position="2"/>
        <end position="234"/>
    </location>
</feature>
<evidence type="ECO:0000313" key="12">
    <source>
        <dbReference type="Proteomes" id="UP000547674"/>
    </source>
</evidence>
<dbReference type="EC" id="5.1.3.2" evidence="4"/>